<dbReference type="PANTHER" id="PTHR21109">
    <property type="entry name" value="MITOCHONDRIAL 28S RIBOSOMAL PROTEIN S21"/>
    <property type="match status" value="1"/>
</dbReference>
<dbReference type="InterPro" id="IPR001911">
    <property type="entry name" value="Ribosomal_bS21"/>
</dbReference>
<organism evidence="8 9">
    <name type="scientific">Coraliomargarita sinensis</name>
    <dbReference type="NCBI Taxonomy" id="2174842"/>
    <lineage>
        <taxon>Bacteria</taxon>
        <taxon>Pseudomonadati</taxon>
        <taxon>Verrucomicrobiota</taxon>
        <taxon>Opitutia</taxon>
        <taxon>Puniceicoccales</taxon>
        <taxon>Coraliomargaritaceae</taxon>
        <taxon>Coraliomargarita</taxon>
    </lineage>
</organism>
<dbReference type="InterPro" id="IPR038380">
    <property type="entry name" value="Ribosomal_bS21_sf"/>
</dbReference>
<accession>A0A317ZJP1</accession>
<keyword evidence="3 5" id="KW-0687">Ribonucleoprotein</keyword>
<name>A0A317ZJP1_9BACT</name>
<dbReference type="InParanoid" id="A0A317ZJP1"/>
<dbReference type="GO" id="GO:0006412">
    <property type="term" value="P:translation"/>
    <property type="evidence" value="ECO:0007669"/>
    <property type="project" value="UniProtKB-UniRule"/>
</dbReference>
<dbReference type="PROSITE" id="PS51707">
    <property type="entry name" value="CYTH"/>
    <property type="match status" value="1"/>
</dbReference>
<dbReference type="Proteomes" id="UP000247099">
    <property type="component" value="Unassembled WGS sequence"/>
</dbReference>
<dbReference type="Gene3D" id="1.20.5.1150">
    <property type="entry name" value="Ribosomal protein S8"/>
    <property type="match status" value="1"/>
</dbReference>
<keyword evidence="9" id="KW-1185">Reference proteome</keyword>
<evidence type="ECO:0000256" key="5">
    <source>
        <dbReference type="HAMAP-Rule" id="MF_00358"/>
    </source>
</evidence>
<comment type="caution">
    <text evidence="8">The sequence shown here is derived from an EMBL/GenBank/DDBJ whole genome shotgun (WGS) entry which is preliminary data.</text>
</comment>
<proteinExistence type="inferred from homology"/>
<dbReference type="NCBIfam" id="TIGR00030">
    <property type="entry name" value="S21p"/>
    <property type="match status" value="1"/>
</dbReference>
<evidence type="ECO:0000256" key="3">
    <source>
        <dbReference type="ARBA" id="ARBA00023274"/>
    </source>
</evidence>
<dbReference type="OrthoDB" id="9799244at2"/>
<reference evidence="8 9" key="1">
    <citation type="submission" date="2018-05" db="EMBL/GenBank/DDBJ databases">
        <title>Coraliomargarita sinensis sp. nov., isolated from a marine solar saltern.</title>
        <authorList>
            <person name="Zhou L.Y."/>
        </authorList>
    </citation>
    <scope>NUCLEOTIDE SEQUENCE [LARGE SCALE GENOMIC DNA]</scope>
    <source>
        <strain evidence="8 9">WN38</strain>
    </source>
</reference>
<dbReference type="EMBL" id="QHJQ01000008">
    <property type="protein sequence ID" value="PXA03581.1"/>
    <property type="molecule type" value="Genomic_DNA"/>
</dbReference>
<dbReference type="AlphaFoldDB" id="A0A317ZJP1"/>
<protein>
    <recommendedName>
        <fullName evidence="4 5">Small ribosomal subunit protein bS21</fullName>
    </recommendedName>
</protein>
<dbReference type="GO" id="GO:1990904">
    <property type="term" value="C:ribonucleoprotein complex"/>
    <property type="evidence" value="ECO:0007669"/>
    <property type="project" value="UniProtKB-KW"/>
</dbReference>
<sequence>MSLEVKVRKGEPMERALRRLKKRLDREGVIRDVRANRYFEKPSQAKRRKKKELDFNNMLRVRYSNM</sequence>
<evidence type="ECO:0000256" key="2">
    <source>
        <dbReference type="ARBA" id="ARBA00022980"/>
    </source>
</evidence>
<dbReference type="RefSeq" id="WP_110131581.1">
    <property type="nucleotide sequence ID" value="NZ_QHJQ01000008.1"/>
</dbReference>
<dbReference type="GO" id="GO:0005840">
    <property type="term" value="C:ribosome"/>
    <property type="evidence" value="ECO:0007669"/>
    <property type="project" value="UniProtKB-KW"/>
</dbReference>
<dbReference type="Pfam" id="PF01165">
    <property type="entry name" value="Ribosomal_S21"/>
    <property type="match status" value="1"/>
</dbReference>
<dbReference type="FunCoup" id="A0A317ZJP1">
    <property type="interactions" value="429"/>
</dbReference>
<dbReference type="InterPro" id="IPR018278">
    <property type="entry name" value="Ribosomal_bS21_CS"/>
</dbReference>
<dbReference type="PROSITE" id="PS01181">
    <property type="entry name" value="RIBOSOMAL_S21"/>
    <property type="match status" value="1"/>
</dbReference>
<evidence type="ECO:0000313" key="9">
    <source>
        <dbReference type="Proteomes" id="UP000247099"/>
    </source>
</evidence>
<keyword evidence="2 5" id="KW-0689">Ribosomal protein</keyword>
<dbReference type="InterPro" id="IPR023577">
    <property type="entry name" value="CYTH_domain"/>
</dbReference>
<dbReference type="PRINTS" id="PR00976">
    <property type="entry name" value="RIBOSOMALS21"/>
</dbReference>
<evidence type="ECO:0000259" key="7">
    <source>
        <dbReference type="PROSITE" id="PS51707"/>
    </source>
</evidence>
<dbReference type="PANTHER" id="PTHR21109:SF0">
    <property type="entry name" value="SMALL RIBOSOMAL SUBUNIT PROTEIN BS21M"/>
    <property type="match status" value="1"/>
</dbReference>
<evidence type="ECO:0000256" key="4">
    <source>
        <dbReference type="ARBA" id="ARBA00035135"/>
    </source>
</evidence>
<dbReference type="HAMAP" id="MF_00358">
    <property type="entry name" value="Ribosomal_bS21"/>
    <property type="match status" value="1"/>
</dbReference>
<feature type="domain" description="CYTH" evidence="7">
    <location>
        <begin position="1"/>
        <end position="66"/>
    </location>
</feature>
<gene>
    <name evidence="5 8" type="primary">rpsU</name>
    <name evidence="8" type="ORF">DDZ13_11410</name>
</gene>
<evidence type="ECO:0000256" key="6">
    <source>
        <dbReference type="RuleBase" id="RU000667"/>
    </source>
</evidence>
<evidence type="ECO:0000313" key="8">
    <source>
        <dbReference type="EMBL" id="PXA03581.1"/>
    </source>
</evidence>
<dbReference type="GO" id="GO:0003735">
    <property type="term" value="F:structural constituent of ribosome"/>
    <property type="evidence" value="ECO:0007669"/>
    <property type="project" value="InterPro"/>
</dbReference>
<comment type="similarity">
    <text evidence="1 5 6">Belongs to the bacterial ribosomal protein bS21 family.</text>
</comment>
<evidence type="ECO:0000256" key="1">
    <source>
        <dbReference type="ARBA" id="ARBA00006640"/>
    </source>
</evidence>